<name>A0A5C7J4S6_9BACT</name>
<evidence type="ECO:0008006" key="3">
    <source>
        <dbReference type="Google" id="ProtNLM"/>
    </source>
</evidence>
<proteinExistence type="predicted"/>
<dbReference type="EMBL" id="SSDS01000072">
    <property type="protein sequence ID" value="TXG76513.1"/>
    <property type="molecule type" value="Genomic_DNA"/>
</dbReference>
<dbReference type="AlphaFoldDB" id="A0A5C7J4S6"/>
<evidence type="ECO:0000313" key="1">
    <source>
        <dbReference type="EMBL" id="TXG76513.1"/>
    </source>
</evidence>
<evidence type="ECO:0000313" key="2">
    <source>
        <dbReference type="Proteomes" id="UP000321026"/>
    </source>
</evidence>
<organism evidence="1 2">
    <name type="scientific">Candidatus Dojkabacteria bacterium</name>
    <dbReference type="NCBI Taxonomy" id="2099670"/>
    <lineage>
        <taxon>Bacteria</taxon>
        <taxon>Candidatus Dojkabacteria</taxon>
    </lineage>
</organism>
<comment type="caution">
    <text evidence="1">The sequence shown here is derived from an EMBL/GenBank/DDBJ whole genome shotgun (WGS) entry which is preliminary data.</text>
</comment>
<protein>
    <recommendedName>
        <fullName evidence="3">Type 4 fimbrial biogenesis protein PilX N-terminal domain-containing protein</fullName>
    </recommendedName>
</protein>
<sequence>MGFLPKSSEKGQILLVVVLAAVISLTVGLAAVSRTVTNSRITNDEADSQKALAAAEAGVEQLVSNPQASLSVTFNNSSNVSATTTSVSGQEILINGGNEVDQDDGVDIWLSDYSTYNNKWSGNLKIYWSDDPNSTACNGTSSANSTALEIYLVYGASSADPSTSRYTYDPCSARQTSTGFSAVTDNATTTILGETFNHSVTIAVSSGIVARVTPLYADTRIAVRGYTSGNIPQDLPSQGSIIESTGKAGTASRKVRVFQGYPKLPNEFFTYGLFVPST</sequence>
<reference evidence="1 2" key="1">
    <citation type="submission" date="2018-09" db="EMBL/GenBank/DDBJ databases">
        <title>Metagenome Assembled Genomes from an Advanced Water Purification Facility.</title>
        <authorList>
            <person name="Stamps B.W."/>
            <person name="Spear J.R."/>
        </authorList>
    </citation>
    <scope>NUCLEOTIDE SEQUENCE [LARGE SCALE GENOMIC DNA]</scope>
    <source>
        <strain evidence="1">Bin_63_2</strain>
    </source>
</reference>
<gene>
    <name evidence="1" type="ORF">E6Q11_04610</name>
</gene>
<dbReference type="Proteomes" id="UP000321026">
    <property type="component" value="Unassembled WGS sequence"/>
</dbReference>
<accession>A0A5C7J4S6</accession>